<dbReference type="SUPFAM" id="SSF48425">
    <property type="entry name" value="Sec7 domain"/>
    <property type="match status" value="1"/>
</dbReference>
<sequence>MTDPGLSVLTSYTSKVRTALPPSLKHSNQSQTSWFGFGSGSPAESGDFEAKVLKGKGNTGFLLHRILASALNGEDDETSMVNDAVPVFLALLSVLCGAADKKRRKPPAAASPNPAASPPPPPASSEAPDDKIKSLCEMYRMCDRDGELLSSSLSSSSSSSSSARSAPAPSSPPASFSLVKCLCLTIDTASKLLAHGSLDGRFIQDENKAPKPLLEVMTELICGVSLSSSDEIELCVLKYLLTATCRPHISDEFALRETYLLQAVRVVYNVFLCTTCNPNRITARATLEQMIASLTPSKPAEIAALNKAAGKQALDPALASNGQHLATAASPSLGSPALESKILALELLLSVLNNAGRALVEGDRFEFAIRHYLCVSLLKNCTSDVTKVVSLSLRLFVPIIRHFRDNLKSEIEVFITNIFFVIIQSPNSSPDHKSLVISLFEQICADPQTLAEIFLNYDCDLSAVDLFHRIVAALERAAKTTHDDPNLPTQSIFSHSSRLVMLKQTTAKLRLDAMKALVQVMVSLHACIEESENPAPNPIVASYGSTDSLDAAPQSNGGHHENGHSNGDVDPVSSTRPNQTSIVEIYDSKKKLKQQLEEVILRFNNSPKQGIKYAGQCGLVDPDSPEDVARYLLENKDRFDKTLIGEYLGREREYLDGFCFQVLHHYTDQLDFTGLVFDDAIRHFLAGFRLPGEAQKIDRIMEKFSERFSLQNPEVFPTADVAFILAFSVIMLNTDLHNPNLKEERRMTKEGFIRNNRGISTNGGDLPKEMLEGIFDRIQKKQISLKEDDLARQKIADTPTDNPRYGMFADQYLEFDKTREAEFVKERDAMVRNTEHFFRQKRKRRGDSEFIKTDTAGLRDEYVLPMFDVTWAPALSVFSIAMESANGLDKLSAASTEIERKFMEDNAAAAMKVCLQGFRLGARIAGQCGLELAREAFILALANFTTLGTGRLMEERHLNCVICLFEIALEEGEGLGSTWEHLFKVVSEVNRLQQVFERVQTDESVLVGNGAGGRSGSGANTDAEFEKGGETEMSEKAIDEVNAQMVSEAISGSLIDKIFMTSTNLSEKGVYDFILQLCRVSRMEISGYGGSLGSSNNEVKAGGDQYGRRRRFGAGIGVRSRIGNQQPVIFCLQKLVEVAHFNLDSRGRLVWDSLWGLTGAHFESTALHTNAAVAMYAVDSLKQLTLKFLRREELSEFEFQRKFMRPYENIMEKSELDSTRELVLNCIDILIKVHGDSMRSGWRTVMAVLKLAGKDKMESISSTGFVMLMGFAEEILSGREGSNMTEFGVDVIVGLIGYAGGVDMVRSVGAIRLITKMARWLGTLSGEGGGGGIAALVRRSSGGVVPGEIGIENGLECWFPILSGLLDLVGDEREDIRVRGLTSFVSIVDEYFYSDKVVKDPIAALRQIFNGILLPVFEKYGSGVGAGGGDLPEGIGRSGTEGEMGKGWLDTSFDMTVDASICLMAKADEVFEDGILLKDMFSIFFGCINSNSVGLVCKGLGRLKYFIIDERKGAVSEEEWDCVAGSLSACLRASLEGGISRTGSLSLSDEGEAEGEAEAEAGVGGGRGGKESLNVDISGIVGVVAAHNIGALLCTLEKIPVSVYKILIGALHEAVKIYEMMGEKGADGARGVGGERAVEPAEACLYCRKTMVEVLLRLARVGEDGDGDVQDMLMSITKDLCSAYVGKDAEAQAGGEGGGGEDLAQLKQLVVILLEGYRDFEDAMLLKNIWLLPILSKLIECSDKSIRVTVHVIVSRLFDGPLSDLLKLSEAGAK</sequence>
<evidence type="ECO:0000313" key="5">
    <source>
        <dbReference type="EMBL" id="GMH66529.1"/>
    </source>
</evidence>
<evidence type="ECO:0000256" key="3">
    <source>
        <dbReference type="SAM" id="MobiDB-lite"/>
    </source>
</evidence>
<dbReference type="InterPro" id="IPR023394">
    <property type="entry name" value="Sec7_C_sf"/>
</dbReference>
<dbReference type="Pfam" id="PF12783">
    <property type="entry name" value="Sec7-like_HUS"/>
    <property type="match status" value="1"/>
</dbReference>
<evidence type="ECO:0000313" key="6">
    <source>
        <dbReference type="Proteomes" id="UP001165082"/>
    </source>
</evidence>
<feature type="region of interest" description="Disordered" evidence="3">
    <location>
        <begin position="150"/>
        <end position="172"/>
    </location>
</feature>
<dbReference type="CDD" id="cd00171">
    <property type="entry name" value="Sec7"/>
    <property type="match status" value="1"/>
</dbReference>
<gene>
    <name evidence="5" type="ORF">TrRE_jg4750</name>
</gene>
<dbReference type="InterPro" id="IPR015403">
    <property type="entry name" value="Mon2/Sec7/BIG1-like_HDS"/>
</dbReference>
<dbReference type="InterPro" id="IPR032691">
    <property type="entry name" value="Mon2/Sec7/BIG1-like_HUS"/>
</dbReference>
<evidence type="ECO:0000256" key="1">
    <source>
        <dbReference type="ARBA" id="ARBA00004496"/>
    </source>
</evidence>
<reference evidence="5" key="1">
    <citation type="submission" date="2022-07" db="EMBL/GenBank/DDBJ databases">
        <title>Genome analysis of Parmales, a sister group of diatoms, reveals the evolutionary specialization of diatoms from phago-mixotrophs to photoautotrophs.</title>
        <authorList>
            <person name="Ban H."/>
            <person name="Sato S."/>
            <person name="Yoshikawa S."/>
            <person name="Kazumasa Y."/>
            <person name="Nakamura Y."/>
            <person name="Ichinomiya M."/>
            <person name="Saitoh K."/>
            <person name="Sato N."/>
            <person name="Blanc-Mathieu R."/>
            <person name="Endo H."/>
            <person name="Kuwata A."/>
            <person name="Ogata H."/>
        </authorList>
    </citation>
    <scope>NUCLEOTIDE SEQUENCE</scope>
</reference>
<feature type="domain" description="SEC7" evidence="4">
    <location>
        <begin position="581"/>
        <end position="781"/>
    </location>
</feature>
<keyword evidence="6" id="KW-1185">Reference proteome</keyword>
<dbReference type="Proteomes" id="UP001165082">
    <property type="component" value="Unassembled WGS sequence"/>
</dbReference>
<dbReference type="PANTHER" id="PTHR10663">
    <property type="entry name" value="GUANYL-NUCLEOTIDE EXCHANGE FACTOR"/>
    <property type="match status" value="1"/>
</dbReference>
<dbReference type="Gene3D" id="1.10.1000.11">
    <property type="entry name" value="Arf Nucleotide-binding Site Opener,domain 2"/>
    <property type="match status" value="1"/>
</dbReference>
<dbReference type="InterPro" id="IPR035999">
    <property type="entry name" value="Sec7_dom_sf"/>
</dbReference>
<dbReference type="InterPro" id="IPR000904">
    <property type="entry name" value="Sec7_dom"/>
</dbReference>
<evidence type="ECO:0000259" key="4">
    <source>
        <dbReference type="PROSITE" id="PS50190"/>
    </source>
</evidence>
<dbReference type="GO" id="GO:0032012">
    <property type="term" value="P:regulation of ARF protein signal transduction"/>
    <property type="evidence" value="ECO:0007669"/>
    <property type="project" value="InterPro"/>
</dbReference>
<accession>A0A9W7E3A6</accession>
<comment type="caution">
    <text evidence="5">The sequence shown here is derived from an EMBL/GenBank/DDBJ whole genome shotgun (WGS) entry which is preliminary data.</text>
</comment>
<dbReference type="Gene3D" id="1.10.220.20">
    <property type="match status" value="1"/>
</dbReference>
<dbReference type="Pfam" id="PF01369">
    <property type="entry name" value="Sec7"/>
    <property type="match status" value="1"/>
</dbReference>
<evidence type="ECO:0000256" key="2">
    <source>
        <dbReference type="ARBA" id="ARBA00022490"/>
    </source>
</evidence>
<dbReference type="PROSITE" id="PS50190">
    <property type="entry name" value="SEC7"/>
    <property type="match status" value="1"/>
</dbReference>
<dbReference type="Pfam" id="PF09324">
    <property type="entry name" value="Sec7-like_HDS"/>
    <property type="match status" value="1"/>
</dbReference>
<keyword evidence="2" id="KW-0963">Cytoplasm</keyword>
<name>A0A9W7E3A6_9STRA</name>
<proteinExistence type="predicted"/>
<dbReference type="OrthoDB" id="430364at2759"/>
<feature type="region of interest" description="Disordered" evidence="3">
    <location>
        <begin position="535"/>
        <end position="576"/>
    </location>
</feature>
<feature type="region of interest" description="Disordered" evidence="3">
    <location>
        <begin position="1007"/>
        <end position="1031"/>
    </location>
</feature>
<protein>
    <recommendedName>
        <fullName evidence="4">SEC7 domain-containing protein</fullName>
    </recommendedName>
</protein>
<dbReference type="PANTHER" id="PTHR10663:SF375">
    <property type="entry name" value="LD29171P"/>
    <property type="match status" value="1"/>
</dbReference>
<dbReference type="SMART" id="SM00222">
    <property type="entry name" value="Sec7"/>
    <property type="match status" value="1"/>
</dbReference>
<dbReference type="GO" id="GO:0005085">
    <property type="term" value="F:guanyl-nucleotide exchange factor activity"/>
    <property type="evidence" value="ECO:0007669"/>
    <property type="project" value="InterPro"/>
</dbReference>
<feature type="region of interest" description="Disordered" evidence="3">
    <location>
        <begin position="103"/>
        <end position="129"/>
    </location>
</feature>
<dbReference type="EMBL" id="BRXZ01002620">
    <property type="protein sequence ID" value="GMH66529.1"/>
    <property type="molecule type" value="Genomic_DNA"/>
</dbReference>
<organism evidence="5 6">
    <name type="scientific">Triparma retinervis</name>
    <dbReference type="NCBI Taxonomy" id="2557542"/>
    <lineage>
        <taxon>Eukaryota</taxon>
        <taxon>Sar</taxon>
        <taxon>Stramenopiles</taxon>
        <taxon>Ochrophyta</taxon>
        <taxon>Bolidophyceae</taxon>
        <taxon>Parmales</taxon>
        <taxon>Triparmaceae</taxon>
        <taxon>Triparma</taxon>
    </lineage>
</organism>
<dbReference type="GO" id="GO:0005737">
    <property type="term" value="C:cytoplasm"/>
    <property type="evidence" value="ECO:0007669"/>
    <property type="project" value="UniProtKB-SubCell"/>
</dbReference>
<dbReference type="FunFam" id="1.10.1000.11:FF:000002">
    <property type="entry name" value="Cytohesin 1"/>
    <property type="match status" value="1"/>
</dbReference>
<comment type="subcellular location">
    <subcellularLocation>
        <location evidence="1">Cytoplasm</location>
    </subcellularLocation>
</comment>